<evidence type="ECO:0000256" key="1">
    <source>
        <dbReference type="ARBA" id="ARBA00023125"/>
    </source>
</evidence>
<evidence type="ECO:0000259" key="5">
    <source>
        <dbReference type="PROSITE" id="PS50118"/>
    </source>
</evidence>
<dbReference type="GO" id="GO:0005634">
    <property type="term" value="C:nucleus"/>
    <property type="evidence" value="ECO:0007669"/>
    <property type="project" value="UniProtKB-UniRule"/>
</dbReference>
<dbReference type="Pfam" id="PF00505">
    <property type="entry name" value="HMG_box"/>
    <property type="match status" value="1"/>
</dbReference>
<dbReference type="Gene3D" id="1.10.150.50">
    <property type="entry name" value="Transcription Factor, Ets-1"/>
    <property type="match status" value="1"/>
</dbReference>
<protein>
    <recommendedName>
        <fullName evidence="5">HMG box domain-containing protein</fullName>
    </recommendedName>
</protein>
<keyword evidence="2 3" id="KW-0539">Nucleus</keyword>
<evidence type="ECO:0000313" key="7">
    <source>
        <dbReference type="Proteomes" id="UP000800039"/>
    </source>
</evidence>
<dbReference type="InterPro" id="IPR009071">
    <property type="entry name" value="HMG_box_dom"/>
</dbReference>
<feature type="compositionally biased region" description="Polar residues" evidence="4">
    <location>
        <begin position="243"/>
        <end position="260"/>
    </location>
</feature>
<feature type="compositionally biased region" description="Basic and acidic residues" evidence="4">
    <location>
        <begin position="82"/>
        <end position="97"/>
    </location>
</feature>
<feature type="compositionally biased region" description="Polar residues" evidence="4">
    <location>
        <begin position="274"/>
        <end position="290"/>
    </location>
</feature>
<feature type="region of interest" description="Disordered" evidence="4">
    <location>
        <begin position="209"/>
        <end position="308"/>
    </location>
</feature>
<dbReference type="AlphaFoldDB" id="A0A9P4L8W9"/>
<feature type="compositionally biased region" description="Pro residues" evidence="4">
    <location>
        <begin position="426"/>
        <end position="447"/>
    </location>
</feature>
<reference evidence="6" key="1">
    <citation type="submission" date="2020-01" db="EMBL/GenBank/DDBJ databases">
        <authorList>
            <consortium name="DOE Joint Genome Institute"/>
            <person name="Haridas S."/>
            <person name="Albert R."/>
            <person name="Binder M."/>
            <person name="Bloem J."/>
            <person name="Labutti K."/>
            <person name="Salamov A."/>
            <person name="Andreopoulos B."/>
            <person name="Baker S.E."/>
            <person name="Barry K."/>
            <person name="Bills G."/>
            <person name="Bluhm B.H."/>
            <person name="Cannon C."/>
            <person name="Castanera R."/>
            <person name="Culley D.E."/>
            <person name="Daum C."/>
            <person name="Ezra D."/>
            <person name="Gonzalez J.B."/>
            <person name="Henrissat B."/>
            <person name="Kuo A."/>
            <person name="Liang C."/>
            <person name="Lipzen A."/>
            <person name="Lutzoni F."/>
            <person name="Magnuson J."/>
            <person name="Mondo S."/>
            <person name="Nolan M."/>
            <person name="Ohm R."/>
            <person name="Pangilinan J."/>
            <person name="Park H.-J."/>
            <person name="Ramirez L."/>
            <person name="Alfaro M."/>
            <person name="Sun H."/>
            <person name="Tritt A."/>
            <person name="Yoshinaga Y."/>
            <person name="Zwiers L.-H."/>
            <person name="Turgeon B.G."/>
            <person name="Goodwin S.B."/>
            <person name="Spatafora J.W."/>
            <person name="Crous P.W."/>
            <person name="Grigoriev I.V."/>
        </authorList>
    </citation>
    <scope>NUCLEOTIDE SEQUENCE</scope>
    <source>
        <strain evidence="6">CBS 394.84</strain>
    </source>
</reference>
<dbReference type="SUPFAM" id="SSF47095">
    <property type="entry name" value="HMG-box"/>
    <property type="match status" value="1"/>
</dbReference>
<dbReference type="OrthoDB" id="1919336at2759"/>
<dbReference type="RefSeq" id="XP_040788301.1">
    <property type="nucleotide sequence ID" value="XM_040936909.1"/>
</dbReference>
<dbReference type="GO" id="GO:0010468">
    <property type="term" value="P:regulation of gene expression"/>
    <property type="evidence" value="ECO:0007669"/>
    <property type="project" value="TreeGrafter"/>
</dbReference>
<dbReference type="Proteomes" id="UP000800039">
    <property type="component" value="Unassembled WGS sequence"/>
</dbReference>
<evidence type="ECO:0000256" key="4">
    <source>
        <dbReference type="SAM" id="MobiDB-lite"/>
    </source>
</evidence>
<keyword evidence="1 3" id="KW-0238">DNA-binding</keyword>
<feature type="domain" description="HMG box" evidence="5">
    <location>
        <begin position="123"/>
        <end position="189"/>
    </location>
</feature>
<dbReference type="Gene3D" id="1.10.30.10">
    <property type="entry name" value="High mobility group box domain"/>
    <property type="match status" value="1"/>
</dbReference>
<feature type="region of interest" description="Disordered" evidence="4">
    <location>
        <begin position="415"/>
        <end position="460"/>
    </location>
</feature>
<dbReference type="SMART" id="SM00454">
    <property type="entry name" value="SAM"/>
    <property type="match status" value="1"/>
</dbReference>
<dbReference type="PANTHER" id="PTHR46040">
    <property type="entry name" value="HIGH MOBILITY GROUP PROTEIN 2"/>
    <property type="match status" value="1"/>
</dbReference>
<feature type="compositionally biased region" description="Basic and acidic residues" evidence="4">
    <location>
        <begin position="209"/>
        <end position="222"/>
    </location>
</feature>
<evidence type="ECO:0000256" key="2">
    <source>
        <dbReference type="ARBA" id="ARBA00023242"/>
    </source>
</evidence>
<sequence length="489" mass="53970">MSDLRDRLARLGLSQYFEVLVAEGFDTWDTVLDITETDLSHLNVKLGHRRKIQRAIAEWRGQPADRALPPALGRTASAADSYRSEDSGPESKGKHGDTSTAVTSAPGTKRKYRRHPKPDEHAPERPPSAYVIFSNQVRESLKGQDLTFTEIAKVVGERWQILPAGEREACERQANSAKEKYYAELAEYKKTPQFEAYQKYLEDFRAKHAAATKEGKRSKLETETSTSTRSGSHDQHERAMNRRMSSAQSDSFATGQQRLDQSPPIGPARLPTGPSYSSKPTSPITQSLPGLQSPRPGGYYSVSASPRSAALQKENHLDMNTIDPARDLRGPMDTSLPYHPSAHYESHRQTTSTTPPSYPYQTQYQTHIDVSSRRTLRDSARLPGLSHEDTTLSSESSHSGYSYPLAAMPEQVLPVDPGRTSRMLPHPTPSIGPIKPSPSPLDRPPPARAQAQEPLQDYRTQGPLAALVIAGELASRAADSQVGEEKGFP</sequence>
<accession>A0A9P4L8W9</accession>
<feature type="compositionally biased region" description="Basic and acidic residues" evidence="4">
    <location>
        <begin position="231"/>
        <end position="240"/>
    </location>
</feature>
<feature type="DNA-binding region" description="HMG box" evidence="3">
    <location>
        <begin position="123"/>
        <end position="189"/>
    </location>
</feature>
<gene>
    <name evidence="6" type="ORF">K460DRAFT_405978</name>
</gene>
<dbReference type="InterPro" id="IPR051965">
    <property type="entry name" value="ChromReg_NeuronalGeneExpr"/>
</dbReference>
<dbReference type="PANTHER" id="PTHR46040:SF3">
    <property type="entry name" value="HIGH MOBILITY GROUP PROTEIN 2"/>
    <property type="match status" value="1"/>
</dbReference>
<dbReference type="InterPro" id="IPR036910">
    <property type="entry name" value="HMG_box_dom_sf"/>
</dbReference>
<dbReference type="InterPro" id="IPR001660">
    <property type="entry name" value="SAM"/>
</dbReference>
<dbReference type="InterPro" id="IPR013761">
    <property type="entry name" value="SAM/pointed_sf"/>
</dbReference>
<name>A0A9P4L8W9_9PLEO</name>
<dbReference type="Pfam" id="PF00536">
    <property type="entry name" value="SAM_1"/>
    <property type="match status" value="1"/>
</dbReference>
<evidence type="ECO:0000256" key="3">
    <source>
        <dbReference type="PROSITE-ProRule" id="PRU00267"/>
    </source>
</evidence>
<keyword evidence="7" id="KW-1185">Reference proteome</keyword>
<organism evidence="6 7">
    <name type="scientific">Cucurbitaria berberidis CBS 394.84</name>
    <dbReference type="NCBI Taxonomy" id="1168544"/>
    <lineage>
        <taxon>Eukaryota</taxon>
        <taxon>Fungi</taxon>
        <taxon>Dikarya</taxon>
        <taxon>Ascomycota</taxon>
        <taxon>Pezizomycotina</taxon>
        <taxon>Dothideomycetes</taxon>
        <taxon>Pleosporomycetidae</taxon>
        <taxon>Pleosporales</taxon>
        <taxon>Pleosporineae</taxon>
        <taxon>Cucurbitariaceae</taxon>
        <taxon>Cucurbitaria</taxon>
    </lineage>
</organism>
<feature type="region of interest" description="Disordered" evidence="4">
    <location>
        <begin position="63"/>
        <end position="128"/>
    </location>
</feature>
<proteinExistence type="predicted"/>
<dbReference type="GO" id="GO:0003677">
    <property type="term" value="F:DNA binding"/>
    <property type="evidence" value="ECO:0007669"/>
    <property type="project" value="UniProtKB-UniRule"/>
</dbReference>
<dbReference type="PROSITE" id="PS50118">
    <property type="entry name" value="HMG_BOX_2"/>
    <property type="match status" value="1"/>
</dbReference>
<dbReference type="SMART" id="SM00398">
    <property type="entry name" value="HMG"/>
    <property type="match status" value="1"/>
</dbReference>
<comment type="caution">
    <text evidence="6">The sequence shown here is derived from an EMBL/GenBank/DDBJ whole genome shotgun (WGS) entry which is preliminary data.</text>
</comment>
<dbReference type="GeneID" id="63854159"/>
<feature type="compositionally biased region" description="Low complexity" evidence="4">
    <location>
        <begin position="349"/>
        <end position="358"/>
    </location>
</feature>
<feature type="region of interest" description="Disordered" evidence="4">
    <location>
        <begin position="322"/>
        <end position="358"/>
    </location>
</feature>
<dbReference type="EMBL" id="ML976616">
    <property type="protein sequence ID" value="KAF1845738.1"/>
    <property type="molecule type" value="Genomic_DNA"/>
</dbReference>
<dbReference type="SUPFAM" id="SSF47769">
    <property type="entry name" value="SAM/Pointed domain"/>
    <property type="match status" value="1"/>
</dbReference>
<evidence type="ECO:0000313" key="6">
    <source>
        <dbReference type="EMBL" id="KAF1845738.1"/>
    </source>
</evidence>